<evidence type="ECO:0000313" key="1">
    <source>
        <dbReference type="EMBL" id="AZB49207.1"/>
    </source>
</evidence>
<sequence length="152" mass="17134">MTHKALLSQQLLVEVNKRMSISTHDRFGPEHSIFTVQYGSTTDSIKCLNHITNRALIKRFSLNAQQSHDAALSELSGLTGVDPKIFLDTEKIRDQVEDKLDEIREHTEAPVLSELVSPNSIYNVSTDIQDTIAAWRLESLPRPANHEPPYSN</sequence>
<dbReference type="EMBL" id="MG452722">
    <property type="protein sequence ID" value="AZB49207.1"/>
    <property type="molecule type" value="Genomic_DNA"/>
</dbReference>
<dbReference type="Pfam" id="PF05852">
    <property type="entry name" value="DUF848"/>
    <property type="match status" value="1"/>
</dbReference>
<proteinExistence type="predicted"/>
<dbReference type="Proteomes" id="UP000677407">
    <property type="component" value="Segment"/>
</dbReference>
<dbReference type="KEGG" id="vg:65102762"/>
<protein>
    <submittedName>
        <fullName evidence="1">Uncharacterized protein</fullName>
    </submittedName>
</protein>
<dbReference type="GeneID" id="65102762"/>
<keyword evidence="2" id="KW-1185">Reference proteome</keyword>
<dbReference type="RefSeq" id="YP_010087477.1">
    <property type="nucleotide sequence ID" value="NC_055555.1"/>
</dbReference>
<evidence type="ECO:0000313" key="2">
    <source>
        <dbReference type="Proteomes" id="UP000677407"/>
    </source>
</evidence>
<name>A0A3Q8J609_9GAMA</name>
<dbReference type="InterPro" id="IPR008566">
    <property type="entry name" value="DUF848"/>
</dbReference>
<organism evidence="1">
    <name type="scientific">Phascolarctid gammaherpesvirus 1</name>
    <dbReference type="NCBI Taxonomy" id="2249313"/>
    <lineage>
        <taxon>Viruses</taxon>
        <taxon>Duplodnaviria</taxon>
        <taxon>Heunggongvirae</taxon>
        <taxon>Peploviricota</taxon>
        <taxon>Herviviricetes</taxon>
        <taxon>Herpesvirales</taxon>
        <taxon>Orthoherpesviridae</taxon>
        <taxon>Gammaherpesvirinae</taxon>
        <taxon>Manticavirus</taxon>
        <taxon>Manticavirus phascolarctidgamma1</taxon>
    </lineage>
</organism>
<gene>
    <name evidence="1" type="primary">ORF35</name>
</gene>
<reference evidence="1" key="1">
    <citation type="submission" date="2017-11" db="EMBL/GenBank/DDBJ databases">
        <title>The distinct marsupial branch of gammaherpesviruses includes novel host-derived genes seldom found in other viruses.</title>
        <authorList>
            <person name="Vaz P.K."/>
        </authorList>
    </citation>
    <scope>NUCLEOTIDE SEQUENCE</scope>
    <source>
        <strain evidence="1">36M/11</strain>
    </source>
</reference>
<accession>A0A3Q8J609</accession>